<keyword evidence="3 6" id="KW-0812">Transmembrane</keyword>
<dbReference type="GO" id="GO:0005886">
    <property type="term" value="C:plasma membrane"/>
    <property type="evidence" value="ECO:0007669"/>
    <property type="project" value="UniProtKB-SubCell"/>
</dbReference>
<feature type="transmembrane region" description="Helical" evidence="6">
    <location>
        <begin position="48"/>
        <end position="68"/>
    </location>
</feature>
<keyword evidence="8" id="KW-1185">Reference proteome</keyword>
<evidence type="ECO:0000256" key="2">
    <source>
        <dbReference type="ARBA" id="ARBA00022475"/>
    </source>
</evidence>
<keyword evidence="2" id="KW-1003">Cell membrane</keyword>
<feature type="transmembrane region" description="Helical" evidence="6">
    <location>
        <begin position="21"/>
        <end position="42"/>
    </location>
</feature>
<reference evidence="7 8" key="1">
    <citation type="submission" date="2019-03" db="EMBL/GenBank/DDBJ databases">
        <title>Genomic Encyclopedia of Type Strains, Phase IV (KMG-IV): sequencing the most valuable type-strain genomes for metagenomic binning, comparative biology and taxonomic classification.</title>
        <authorList>
            <person name="Goeker M."/>
        </authorList>
    </citation>
    <scope>NUCLEOTIDE SEQUENCE [LARGE SCALE GENOMIC DNA]</scope>
    <source>
        <strain evidence="7 8">DSM 16326</strain>
    </source>
</reference>
<dbReference type="Pfam" id="PF03626">
    <property type="entry name" value="COX4_pro"/>
    <property type="match status" value="1"/>
</dbReference>
<comment type="subcellular location">
    <subcellularLocation>
        <location evidence="1">Cell membrane</location>
        <topology evidence="1">Multi-pass membrane protein</topology>
    </subcellularLocation>
</comment>
<evidence type="ECO:0000256" key="4">
    <source>
        <dbReference type="ARBA" id="ARBA00022989"/>
    </source>
</evidence>
<evidence type="ECO:0000256" key="3">
    <source>
        <dbReference type="ARBA" id="ARBA00022692"/>
    </source>
</evidence>
<evidence type="ECO:0000313" key="8">
    <source>
        <dbReference type="Proteomes" id="UP000294914"/>
    </source>
</evidence>
<organism evidence="7 8">
    <name type="scientific">Thiohalophilus thiocyanatoxydans</name>
    <dbReference type="NCBI Taxonomy" id="381308"/>
    <lineage>
        <taxon>Bacteria</taxon>
        <taxon>Pseudomonadati</taxon>
        <taxon>Pseudomonadota</taxon>
        <taxon>Gammaproteobacteria</taxon>
        <taxon>Thiohalomonadales</taxon>
        <taxon>Thiohalophilaceae</taxon>
        <taxon>Thiohalophilus</taxon>
    </lineage>
</organism>
<evidence type="ECO:0000313" key="7">
    <source>
        <dbReference type="EMBL" id="TDX98198.1"/>
    </source>
</evidence>
<dbReference type="EMBL" id="SOQX01000009">
    <property type="protein sequence ID" value="TDX98198.1"/>
    <property type="molecule type" value="Genomic_DNA"/>
</dbReference>
<proteinExistence type="predicted"/>
<dbReference type="AlphaFoldDB" id="A0A4R8IJH1"/>
<keyword evidence="5 6" id="KW-0472">Membrane</keyword>
<name>A0A4R8IJH1_9GAMM</name>
<dbReference type="Proteomes" id="UP000294914">
    <property type="component" value="Unassembled WGS sequence"/>
</dbReference>
<keyword evidence="4 6" id="KW-1133">Transmembrane helix</keyword>
<gene>
    <name evidence="7" type="ORF">EDC23_2682</name>
</gene>
<comment type="caution">
    <text evidence="7">The sequence shown here is derived from an EMBL/GenBank/DDBJ whole genome shotgun (WGS) entry which is preliminary data.</text>
</comment>
<evidence type="ECO:0000256" key="1">
    <source>
        <dbReference type="ARBA" id="ARBA00004651"/>
    </source>
</evidence>
<protein>
    <submittedName>
        <fullName evidence="7">Cytochrome c oxidase subunit IV</fullName>
    </submittedName>
</protein>
<evidence type="ECO:0000256" key="6">
    <source>
        <dbReference type="SAM" id="Phobius"/>
    </source>
</evidence>
<feature type="transmembrane region" description="Helical" evidence="6">
    <location>
        <begin position="75"/>
        <end position="98"/>
    </location>
</feature>
<sequence>MNQPHNESSVSHRGSMTLRPCTLVWLALVGLTLAMLVVGKMGLSGGNVVALLLVATLIKTQLVADIFMGLRQSRLLWRMIVTVYLVGVIGLIGLAWWLGNV</sequence>
<accession>A0A4R8IJH1</accession>
<evidence type="ECO:0000256" key="5">
    <source>
        <dbReference type="ARBA" id="ARBA00023136"/>
    </source>
</evidence>
<dbReference type="InterPro" id="IPR005171">
    <property type="entry name" value="Cyt_c_oxidase_su4_prok"/>
</dbReference>